<evidence type="ECO:0000256" key="2">
    <source>
        <dbReference type="SAM" id="Phobius"/>
    </source>
</evidence>
<keyword evidence="2" id="KW-1133">Transmembrane helix</keyword>
<dbReference type="Proteomes" id="UP000325763">
    <property type="component" value="Chromosome"/>
</dbReference>
<dbReference type="Gene3D" id="3.60.40.10">
    <property type="entry name" value="PPM-type phosphatase domain"/>
    <property type="match status" value="1"/>
</dbReference>
<dbReference type="AlphaFoldDB" id="A0A5P2WBN5"/>
<dbReference type="InterPro" id="IPR001932">
    <property type="entry name" value="PPM-type_phosphatase-like_dom"/>
</dbReference>
<sequence length="324" mass="34697">MAAPTSTAPFARVRFTAGITLAASAAVVVIDWPDGLLGMPIAPIHVGALLVVSAFVIVARTRHDRDLNELIQVRAVSEAAQQVLLRPIPTRLGPLRVACSYQAAAAHASVGGDLYAADRTAGTTRFLIGDVRGKGLPAIGDASALLAAFRETAHRSATLAELAASLESSVRRHLTQLDDNAPEADERFITALLVEIPDDAYVVRLITCGHPLPLCRHCGRMTVLDGLRPAPPFGLAGTSPDFYQLGTYVFDPGDTLLLYTDGVTEARNPATGFYPLLCRAASWRWESPPQLLQYVGHDLLAHSDGHFEDDLALVAVQRTLTQQP</sequence>
<keyword evidence="2" id="KW-0812">Transmembrane</keyword>
<keyword evidence="2" id="KW-0472">Membrane</keyword>
<dbReference type="InterPro" id="IPR036457">
    <property type="entry name" value="PPM-type-like_dom_sf"/>
</dbReference>
<evidence type="ECO:0000259" key="3">
    <source>
        <dbReference type="SMART" id="SM00331"/>
    </source>
</evidence>
<evidence type="ECO:0000313" key="5">
    <source>
        <dbReference type="Proteomes" id="UP000325763"/>
    </source>
</evidence>
<dbReference type="PANTHER" id="PTHR43156">
    <property type="entry name" value="STAGE II SPORULATION PROTEIN E-RELATED"/>
    <property type="match status" value="1"/>
</dbReference>
<accession>A0A5P2WBN5</accession>
<feature type="domain" description="PPM-type phosphatase" evidence="3">
    <location>
        <begin position="95"/>
        <end position="318"/>
    </location>
</feature>
<dbReference type="Pfam" id="PF07228">
    <property type="entry name" value="SpoIIE"/>
    <property type="match status" value="1"/>
</dbReference>
<feature type="transmembrane region" description="Helical" evidence="2">
    <location>
        <begin position="36"/>
        <end position="58"/>
    </location>
</feature>
<dbReference type="GO" id="GO:0016791">
    <property type="term" value="F:phosphatase activity"/>
    <property type="evidence" value="ECO:0007669"/>
    <property type="project" value="TreeGrafter"/>
</dbReference>
<reference evidence="4 5" key="1">
    <citation type="submission" date="2017-09" db="EMBL/GenBank/DDBJ databases">
        <title>Streptomyces genome completion.</title>
        <authorList>
            <person name="Lee N."/>
            <person name="Cho B.-K."/>
        </authorList>
    </citation>
    <scope>NUCLEOTIDE SEQUENCE [LARGE SCALE GENOMIC DNA]</scope>
    <source>
        <strain evidence="4 5">ATCC 14899</strain>
    </source>
</reference>
<dbReference type="SMART" id="SM00331">
    <property type="entry name" value="PP2C_SIG"/>
    <property type="match status" value="1"/>
</dbReference>
<dbReference type="PANTHER" id="PTHR43156:SF2">
    <property type="entry name" value="STAGE II SPORULATION PROTEIN E"/>
    <property type="match status" value="1"/>
</dbReference>
<evidence type="ECO:0000256" key="1">
    <source>
        <dbReference type="ARBA" id="ARBA00022801"/>
    </source>
</evidence>
<keyword evidence="1" id="KW-0378">Hydrolase</keyword>
<dbReference type="EMBL" id="CP023747">
    <property type="protein sequence ID" value="QEV42998.1"/>
    <property type="molecule type" value="Genomic_DNA"/>
</dbReference>
<dbReference type="InterPro" id="IPR052016">
    <property type="entry name" value="Bact_Sigma-Reg"/>
</dbReference>
<dbReference type="OrthoDB" id="311904at2"/>
<protein>
    <submittedName>
        <fullName evidence="4">Serine/threonine-protein phosphatase</fullName>
    </submittedName>
</protein>
<organism evidence="4 5">
    <name type="scientific">Streptomyces nodosus</name>
    <dbReference type="NCBI Taxonomy" id="40318"/>
    <lineage>
        <taxon>Bacteria</taxon>
        <taxon>Bacillati</taxon>
        <taxon>Actinomycetota</taxon>
        <taxon>Actinomycetes</taxon>
        <taxon>Kitasatosporales</taxon>
        <taxon>Streptomycetaceae</taxon>
        <taxon>Streptomyces</taxon>
    </lineage>
</organism>
<evidence type="ECO:0000313" key="4">
    <source>
        <dbReference type="EMBL" id="QEV42998.1"/>
    </source>
</evidence>
<dbReference type="KEGG" id="snq:CP978_00720"/>
<dbReference type="FunFam" id="3.60.40.10:FF:000058">
    <property type="entry name" value="Stage II sporulation protein E"/>
    <property type="match status" value="1"/>
</dbReference>
<proteinExistence type="predicted"/>
<feature type="transmembrane region" description="Helical" evidence="2">
    <location>
        <begin position="12"/>
        <end position="30"/>
    </location>
</feature>
<name>A0A5P2WBN5_9ACTN</name>
<gene>
    <name evidence="4" type="ORF">CP978_00720</name>
</gene>